<dbReference type="SUPFAM" id="SSF51735">
    <property type="entry name" value="NAD(P)-binding Rossmann-fold domains"/>
    <property type="match status" value="1"/>
</dbReference>
<dbReference type="Gene3D" id="3.40.50.720">
    <property type="entry name" value="NAD(P)-binding Rossmann-like Domain"/>
    <property type="match status" value="1"/>
</dbReference>
<name>A0AA88HHP7_ARTSF</name>
<keyword evidence="1" id="KW-0812">Transmembrane</keyword>
<dbReference type="InterPro" id="IPR036291">
    <property type="entry name" value="NAD(P)-bd_dom_sf"/>
</dbReference>
<sequence>MDGDILALCTIQIFILLCILGAIFYFLGKHLAYRSKVDTLNRTILVTGCDGGLGFGLAVHFDKIGLRVIAGFTDITSINTSRLKAETSDKLKLIQLDLTTLDDKQSKTVESLVAQREGGLWAVIHAPVDCVQGNLQWQSFEHCQKQIDVNLNSAWKVAKIFAPLLKSKSGRIVFIGSITGSRGLPGLPVYSASAQGVEALSQALRHEYMEAKIDVVIVRPGGLECLAQRWLSGARQKEMNEMWDRMTVEQRKENEPFFVAYHNNMAKSIDKYDRDESIPIPEYITDAFECAILDKKPLARYSGAPGLGARFKRVLLKTVPFISSYYTKRFYNENVLCTSAV</sequence>
<accession>A0AA88HHP7</accession>
<feature type="transmembrane region" description="Helical" evidence="1">
    <location>
        <begin position="6"/>
        <end position="27"/>
    </location>
</feature>
<dbReference type="GO" id="GO:0016491">
    <property type="term" value="F:oxidoreductase activity"/>
    <property type="evidence" value="ECO:0007669"/>
    <property type="project" value="TreeGrafter"/>
</dbReference>
<evidence type="ECO:0000256" key="1">
    <source>
        <dbReference type="SAM" id="Phobius"/>
    </source>
</evidence>
<gene>
    <name evidence="2" type="ORF">QYM36_013012</name>
</gene>
<proteinExistence type="predicted"/>
<reference evidence="2" key="1">
    <citation type="submission" date="2023-07" db="EMBL/GenBank/DDBJ databases">
        <title>Chromosome-level genome assembly of Artemia franciscana.</title>
        <authorList>
            <person name="Jo E."/>
        </authorList>
    </citation>
    <scope>NUCLEOTIDE SEQUENCE</scope>
    <source>
        <tissue evidence="2">Whole body</tissue>
    </source>
</reference>
<dbReference type="GO" id="GO:0008202">
    <property type="term" value="P:steroid metabolic process"/>
    <property type="evidence" value="ECO:0007669"/>
    <property type="project" value="TreeGrafter"/>
</dbReference>
<organism evidence="2 3">
    <name type="scientific">Artemia franciscana</name>
    <name type="common">Brine shrimp</name>
    <name type="synonym">Artemia sanfranciscana</name>
    <dbReference type="NCBI Taxonomy" id="6661"/>
    <lineage>
        <taxon>Eukaryota</taxon>
        <taxon>Metazoa</taxon>
        <taxon>Ecdysozoa</taxon>
        <taxon>Arthropoda</taxon>
        <taxon>Crustacea</taxon>
        <taxon>Branchiopoda</taxon>
        <taxon>Anostraca</taxon>
        <taxon>Artemiidae</taxon>
        <taxon>Artemia</taxon>
    </lineage>
</organism>
<dbReference type="Pfam" id="PF00106">
    <property type="entry name" value="adh_short"/>
    <property type="match status" value="1"/>
</dbReference>
<evidence type="ECO:0000313" key="2">
    <source>
        <dbReference type="EMBL" id="KAK2709203.1"/>
    </source>
</evidence>
<dbReference type="PRINTS" id="PR00081">
    <property type="entry name" value="GDHRDH"/>
</dbReference>
<dbReference type="AlphaFoldDB" id="A0AA88HHP7"/>
<dbReference type="InterPro" id="IPR002347">
    <property type="entry name" value="SDR_fam"/>
</dbReference>
<dbReference type="Proteomes" id="UP001187531">
    <property type="component" value="Unassembled WGS sequence"/>
</dbReference>
<keyword evidence="1" id="KW-0472">Membrane</keyword>
<dbReference type="PANTHER" id="PTHR43313:SF50">
    <property type="entry name" value="GH26015P"/>
    <property type="match status" value="1"/>
</dbReference>
<keyword evidence="1" id="KW-1133">Transmembrane helix</keyword>
<keyword evidence="3" id="KW-1185">Reference proteome</keyword>
<comment type="caution">
    <text evidence="2">The sequence shown here is derived from an EMBL/GenBank/DDBJ whole genome shotgun (WGS) entry which is preliminary data.</text>
</comment>
<dbReference type="PANTHER" id="PTHR43313">
    <property type="entry name" value="SHORT-CHAIN DEHYDROGENASE/REDUCTASE FAMILY 9C"/>
    <property type="match status" value="1"/>
</dbReference>
<protein>
    <submittedName>
        <fullName evidence="2">Uncharacterized protein</fullName>
    </submittedName>
</protein>
<dbReference type="EMBL" id="JAVRJZ010000017">
    <property type="protein sequence ID" value="KAK2709203.1"/>
    <property type="molecule type" value="Genomic_DNA"/>
</dbReference>
<evidence type="ECO:0000313" key="3">
    <source>
        <dbReference type="Proteomes" id="UP001187531"/>
    </source>
</evidence>